<dbReference type="SMART" id="SM00155">
    <property type="entry name" value="PLDc"/>
    <property type="match status" value="2"/>
</dbReference>
<evidence type="ECO:0000313" key="7">
    <source>
        <dbReference type="EMBL" id="MBC9248711.1"/>
    </source>
</evidence>
<evidence type="ECO:0000256" key="4">
    <source>
        <dbReference type="ARBA" id="ARBA00023098"/>
    </source>
</evidence>
<feature type="compositionally biased region" description="Basic and acidic residues" evidence="5">
    <location>
        <begin position="563"/>
        <end position="592"/>
    </location>
</feature>
<gene>
    <name evidence="7" type="ORF">A9179_00335</name>
</gene>
<name>A0ABR7RUB3_AQUAC</name>
<feature type="domain" description="PLD phosphodiesterase" evidence="6">
    <location>
        <begin position="304"/>
        <end position="336"/>
    </location>
</feature>
<keyword evidence="2" id="KW-0677">Repeat</keyword>
<dbReference type="InterPro" id="IPR001736">
    <property type="entry name" value="PLipase_D/transphosphatidylase"/>
</dbReference>
<dbReference type="Gene3D" id="3.30.870.10">
    <property type="entry name" value="Endonuclease Chain A"/>
    <property type="match status" value="3"/>
</dbReference>
<dbReference type="EMBL" id="LZEU01000001">
    <property type="protein sequence ID" value="MBC9248711.1"/>
    <property type="molecule type" value="Genomic_DNA"/>
</dbReference>
<feature type="region of interest" description="Disordered" evidence="5">
    <location>
        <begin position="562"/>
        <end position="592"/>
    </location>
</feature>
<proteinExistence type="predicted"/>
<dbReference type="PROSITE" id="PS50035">
    <property type="entry name" value="PLD"/>
    <property type="match status" value="2"/>
</dbReference>
<organism evidence="7 8">
    <name type="scientific">Aquipseudomonas alcaligenes</name>
    <name type="common">Pseudomonas alcaligenes</name>
    <dbReference type="NCBI Taxonomy" id="43263"/>
    <lineage>
        <taxon>Bacteria</taxon>
        <taxon>Pseudomonadati</taxon>
        <taxon>Pseudomonadota</taxon>
        <taxon>Gammaproteobacteria</taxon>
        <taxon>Pseudomonadales</taxon>
        <taxon>Pseudomonadaceae</taxon>
        <taxon>Aquipseudomonas</taxon>
    </lineage>
</organism>
<dbReference type="InterPro" id="IPR025202">
    <property type="entry name" value="PLD-like_dom"/>
</dbReference>
<accession>A0ABR7RUB3</accession>
<protein>
    <recommendedName>
        <fullName evidence="6">PLD phosphodiesterase domain-containing protein</fullName>
    </recommendedName>
</protein>
<feature type="domain" description="PLD phosphodiesterase" evidence="6">
    <location>
        <begin position="627"/>
        <end position="654"/>
    </location>
</feature>
<evidence type="ECO:0000256" key="5">
    <source>
        <dbReference type="SAM" id="MobiDB-lite"/>
    </source>
</evidence>
<dbReference type="PANTHER" id="PTHR18896">
    <property type="entry name" value="PHOSPHOLIPASE D"/>
    <property type="match status" value="1"/>
</dbReference>
<evidence type="ECO:0000256" key="3">
    <source>
        <dbReference type="ARBA" id="ARBA00022801"/>
    </source>
</evidence>
<evidence type="ECO:0000256" key="1">
    <source>
        <dbReference type="ARBA" id="ARBA00000798"/>
    </source>
</evidence>
<reference evidence="7 8" key="1">
    <citation type="submission" date="2016-06" db="EMBL/GenBank/DDBJ databases">
        <authorList>
            <person name="Ramos C."/>
            <person name="Pintado A."/>
            <person name="Crespo-Gomez J.I."/>
        </authorList>
    </citation>
    <scope>NUCLEOTIDE SEQUENCE [LARGE SCALE GENOMIC DNA]</scope>
    <source>
        <strain evidence="7 8">AVO110</strain>
    </source>
</reference>
<feature type="region of interest" description="Disordered" evidence="5">
    <location>
        <begin position="165"/>
        <end position="199"/>
    </location>
</feature>
<evidence type="ECO:0000256" key="2">
    <source>
        <dbReference type="ARBA" id="ARBA00022737"/>
    </source>
</evidence>
<dbReference type="PANTHER" id="PTHR18896:SF76">
    <property type="entry name" value="PHOSPHOLIPASE"/>
    <property type="match status" value="1"/>
</dbReference>
<sequence length="739" mass="83566">MTTDYSAQALKLNIKQYKDGNTTMDWFARKALYPPRAGIEITPLINGETAFGAVHDAIQAAQKSVEIICWGFDPAMRFRPEGDRIGELLDLRGRFGVKSRVLIWKNPLANIMENTVIGDGLMGSGGTAAGSGVTAGRPAKQPEEITRLQMQHQHNQATIERLQATLESSRQRRQRGEISSYDSAMERDTQGRIAQLEGENRAIDKRIEEVTDATTGYGGMSGSGGPKLNPQDQEFTRNWFRRVHKGWMQNVEFRTRDFSFVEGLIPLFGGSTFRMESDRFSILTRLLSGEAPDLNYKQILALTFFASHHQKMVLVDYEDPATAVGFVMGHNMHRNYWDTSAHLFDDHSARRTPGFGPWQDISTRVRGSLLHDLNDNFSSAWDRETFWVKRWFSDGLKEQRKAILPDAFANPGANLAQIIRTQPQENAETSILEAYHKAIGNARNYIYMENQYFRYPEFAQQLRTLAAAYKERGRKDDLYLFVTTNNPNGGFYSSSTYSMMQGLGQEQLMPQAQRDLAEKMLRKRSRLAAIKAHPTGRAGEEAQIAQLEREIAELEAQGVTPEVEERLGGLKKSEIEELSKPKEGEDEDAKPYDLEDIPGLKVVIGTLTACSPEPGSRLQQDQQARFRDIYIHSKLLVVDDVFSLVSSANINARSMHTDSELGVCSPDPKLARHFREELWNLHAKETFDGSDGVCSAKLNFERWDTVMNKNWKYKASNQPLIAHLTRFWDVETPYATAAD</sequence>
<keyword evidence="8" id="KW-1185">Reference proteome</keyword>
<keyword evidence="3" id="KW-0378">Hydrolase</keyword>
<dbReference type="Proteomes" id="UP000744555">
    <property type="component" value="Unassembled WGS sequence"/>
</dbReference>
<comment type="caution">
    <text evidence="7">The sequence shown here is derived from an EMBL/GenBank/DDBJ whole genome shotgun (WGS) entry which is preliminary data.</text>
</comment>
<comment type="catalytic activity">
    <reaction evidence="1">
        <text>a 1,2-diacyl-sn-glycero-3-phosphocholine + H2O = a 1,2-diacyl-sn-glycero-3-phosphate + choline + H(+)</text>
        <dbReference type="Rhea" id="RHEA:14445"/>
        <dbReference type="ChEBI" id="CHEBI:15354"/>
        <dbReference type="ChEBI" id="CHEBI:15377"/>
        <dbReference type="ChEBI" id="CHEBI:15378"/>
        <dbReference type="ChEBI" id="CHEBI:57643"/>
        <dbReference type="ChEBI" id="CHEBI:58608"/>
        <dbReference type="EC" id="3.1.4.4"/>
    </reaction>
</comment>
<dbReference type="SUPFAM" id="SSF56024">
    <property type="entry name" value="Phospholipase D/nuclease"/>
    <property type="match status" value="3"/>
</dbReference>
<keyword evidence="4" id="KW-0443">Lipid metabolism</keyword>
<dbReference type="InterPro" id="IPR015679">
    <property type="entry name" value="PLipase_D_fam"/>
</dbReference>
<dbReference type="Pfam" id="PF13091">
    <property type="entry name" value="PLDc_2"/>
    <property type="match status" value="1"/>
</dbReference>
<evidence type="ECO:0000313" key="8">
    <source>
        <dbReference type="Proteomes" id="UP000744555"/>
    </source>
</evidence>
<evidence type="ECO:0000259" key="6">
    <source>
        <dbReference type="PROSITE" id="PS50035"/>
    </source>
</evidence>
<dbReference type="RefSeq" id="WP_187803881.1">
    <property type="nucleotide sequence ID" value="NZ_LZEU01000001.1"/>
</dbReference>